<protein>
    <submittedName>
        <fullName evidence="2">Uncharacterized protein</fullName>
    </submittedName>
</protein>
<proteinExistence type="predicted"/>
<sequence length="246" mass="27365">TTEEWVRDRLGGYVRLSIEERREAVAELTEGDEGLSNREAATILGVDEGTVRGDKASAEDSAPKDGEQIGLEGDGAESSAPKSTRELLAQSDQNDWRTPRQYLDAARTVLGEIDLDPCADAEHRVPAKAHYTQKQNGLSRGWAGKVYMNPPYGRELPDWVVKLCLEYTASSVTDAIALVPARTDTEWFRALRDYPRCFIFGRLKFSGHENSAPFPSMVVYLGKDEHGFINTFRDTGDMYARIDGDT</sequence>
<dbReference type="GO" id="GO:0009307">
    <property type="term" value="P:DNA restriction-modification system"/>
    <property type="evidence" value="ECO:0007669"/>
    <property type="project" value="InterPro"/>
</dbReference>
<organism evidence="2">
    <name type="scientific">marine sediment metagenome</name>
    <dbReference type="NCBI Taxonomy" id="412755"/>
    <lineage>
        <taxon>unclassified sequences</taxon>
        <taxon>metagenomes</taxon>
        <taxon>ecological metagenomes</taxon>
    </lineage>
</organism>
<feature type="region of interest" description="Disordered" evidence="1">
    <location>
        <begin position="27"/>
        <end position="94"/>
    </location>
</feature>
<evidence type="ECO:0000256" key="1">
    <source>
        <dbReference type="SAM" id="MobiDB-lite"/>
    </source>
</evidence>
<gene>
    <name evidence="2" type="ORF">LCGC14_2139190</name>
</gene>
<dbReference type="GO" id="GO:0009007">
    <property type="term" value="F:site-specific DNA-methyltransferase (adenine-specific) activity"/>
    <property type="evidence" value="ECO:0007669"/>
    <property type="project" value="InterPro"/>
</dbReference>
<name>A0A0F9DZ52_9ZZZZ</name>
<dbReference type="AlphaFoldDB" id="A0A0F9DZ52"/>
<dbReference type="Pfam" id="PF05869">
    <property type="entry name" value="Dam"/>
    <property type="match status" value="1"/>
</dbReference>
<feature type="non-terminal residue" evidence="2">
    <location>
        <position position="1"/>
    </location>
</feature>
<accession>A0A0F9DZ52</accession>
<comment type="caution">
    <text evidence="2">The sequence shown here is derived from an EMBL/GenBank/DDBJ whole genome shotgun (WGS) entry which is preliminary data.</text>
</comment>
<dbReference type="EMBL" id="LAZR01027017">
    <property type="protein sequence ID" value="KKL67014.1"/>
    <property type="molecule type" value="Genomic_DNA"/>
</dbReference>
<evidence type="ECO:0000313" key="2">
    <source>
        <dbReference type="EMBL" id="KKL67014.1"/>
    </source>
</evidence>
<feature type="compositionally biased region" description="Basic and acidic residues" evidence="1">
    <location>
        <begin position="49"/>
        <end position="67"/>
    </location>
</feature>
<reference evidence="2" key="1">
    <citation type="journal article" date="2015" name="Nature">
        <title>Complex archaea that bridge the gap between prokaryotes and eukaryotes.</title>
        <authorList>
            <person name="Spang A."/>
            <person name="Saw J.H."/>
            <person name="Jorgensen S.L."/>
            <person name="Zaremba-Niedzwiedzka K."/>
            <person name="Martijn J."/>
            <person name="Lind A.E."/>
            <person name="van Eijk R."/>
            <person name="Schleper C."/>
            <person name="Guy L."/>
            <person name="Ettema T.J."/>
        </authorList>
    </citation>
    <scope>NUCLEOTIDE SEQUENCE</scope>
</reference>
<dbReference type="InterPro" id="IPR008593">
    <property type="entry name" value="Dam_MeTrfase"/>
</dbReference>
<dbReference type="GO" id="GO:0003677">
    <property type="term" value="F:DNA binding"/>
    <property type="evidence" value="ECO:0007669"/>
    <property type="project" value="InterPro"/>
</dbReference>